<dbReference type="InterPro" id="IPR005471">
    <property type="entry name" value="Tscrpt_reg_IclR_N"/>
</dbReference>
<dbReference type="Pfam" id="PF09339">
    <property type="entry name" value="HTH_IclR"/>
    <property type="match status" value="1"/>
</dbReference>
<feature type="non-terminal residue" evidence="2">
    <location>
        <position position="82"/>
    </location>
</feature>
<dbReference type="InterPro" id="IPR036390">
    <property type="entry name" value="WH_DNA-bd_sf"/>
</dbReference>
<protein>
    <submittedName>
        <fullName evidence="2">IclR helix-turn-helix domain-containing protein</fullName>
    </submittedName>
</protein>
<dbReference type="SMART" id="SM00346">
    <property type="entry name" value="HTH_ICLR"/>
    <property type="match status" value="1"/>
</dbReference>
<name>A0A1I6EKV6_9FIRM</name>
<dbReference type="Gene3D" id="1.10.10.10">
    <property type="entry name" value="Winged helix-like DNA-binding domain superfamily/Winged helix DNA-binding domain"/>
    <property type="match status" value="1"/>
</dbReference>
<dbReference type="PROSITE" id="PS51077">
    <property type="entry name" value="HTH_ICLR"/>
    <property type="match status" value="1"/>
</dbReference>
<dbReference type="EMBL" id="FOYM01000058">
    <property type="protein sequence ID" value="SFR18406.1"/>
    <property type="molecule type" value="Genomic_DNA"/>
</dbReference>
<accession>A0A1I6EKV6</accession>
<evidence type="ECO:0000313" key="3">
    <source>
        <dbReference type="Proteomes" id="UP000199584"/>
    </source>
</evidence>
<dbReference type="SUPFAM" id="SSF46785">
    <property type="entry name" value="Winged helix' DNA-binding domain"/>
    <property type="match status" value="1"/>
</dbReference>
<dbReference type="GO" id="GO:0006355">
    <property type="term" value="P:regulation of DNA-templated transcription"/>
    <property type="evidence" value="ECO:0007669"/>
    <property type="project" value="InterPro"/>
</dbReference>
<dbReference type="InterPro" id="IPR036388">
    <property type="entry name" value="WH-like_DNA-bd_sf"/>
</dbReference>
<gene>
    <name evidence="2" type="ORF">SAMN05660706_1586</name>
</gene>
<dbReference type="Proteomes" id="UP000199584">
    <property type="component" value="Unassembled WGS sequence"/>
</dbReference>
<feature type="domain" description="HTH iclR-type" evidence="1">
    <location>
        <begin position="2"/>
        <end position="66"/>
    </location>
</feature>
<dbReference type="RefSeq" id="WP_165608441.1">
    <property type="nucleotide sequence ID" value="NZ_FOYM01000058.1"/>
</dbReference>
<proteinExistence type="predicted"/>
<sequence length="82" mass="9038">MSGVVERLVTILKLLVPEGNKKEWGASEIALRSGIPVGTVHRILLDLKKNGMVIQNDSNKKFRLGLLIMELGLIARSNLSIM</sequence>
<evidence type="ECO:0000313" key="2">
    <source>
        <dbReference type="EMBL" id="SFR18406.1"/>
    </source>
</evidence>
<dbReference type="STRING" id="39060.SAMN05660706_1586"/>
<dbReference type="GO" id="GO:0003677">
    <property type="term" value="F:DNA binding"/>
    <property type="evidence" value="ECO:0007669"/>
    <property type="project" value="InterPro"/>
</dbReference>
<keyword evidence="3" id="KW-1185">Reference proteome</keyword>
<reference evidence="3" key="1">
    <citation type="submission" date="2016-10" db="EMBL/GenBank/DDBJ databases">
        <authorList>
            <person name="Varghese N."/>
            <person name="Submissions S."/>
        </authorList>
    </citation>
    <scope>NUCLEOTIDE SEQUENCE [LARGE SCALE GENOMIC DNA]</scope>
    <source>
        <strain evidence="3">DSM 3669</strain>
    </source>
</reference>
<dbReference type="AlphaFoldDB" id="A0A1I6EKV6"/>
<organism evidence="2 3">
    <name type="scientific">Desulfoscipio geothermicus DSM 3669</name>
    <dbReference type="NCBI Taxonomy" id="1121426"/>
    <lineage>
        <taxon>Bacteria</taxon>
        <taxon>Bacillati</taxon>
        <taxon>Bacillota</taxon>
        <taxon>Clostridia</taxon>
        <taxon>Eubacteriales</taxon>
        <taxon>Desulfallaceae</taxon>
        <taxon>Desulfoscipio</taxon>
    </lineage>
</organism>
<evidence type="ECO:0000259" key="1">
    <source>
        <dbReference type="PROSITE" id="PS51077"/>
    </source>
</evidence>